<comment type="caution">
    <text evidence="2">The sequence shown here is derived from an EMBL/GenBank/DDBJ whole genome shotgun (WGS) entry which is preliminary data.</text>
</comment>
<gene>
    <name evidence="2" type="ORF">VM95_11980</name>
</gene>
<keyword evidence="1" id="KW-0812">Transmembrane</keyword>
<dbReference type="OrthoDB" id="4351222at2"/>
<dbReference type="PATRIC" id="fig|359131.3.peg.2323"/>
<feature type="transmembrane region" description="Helical" evidence="1">
    <location>
        <begin position="107"/>
        <end position="129"/>
    </location>
</feature>
<evidence type="ECO:0000313" key="3">
    <source>
        <dbReference type="Proteomes" id="UP000033699"/>
    </source>
</evidence>
<sequence length="283" mass="28916">MTVASRAFTAAVCCLVLALAWRAGLVLLDHRAVRRGYPGAGAYRVGRGWSGPDAWAGQCRRALVGLAAAAVLLPVAVLPGSRAAAGAALLACGTAGAWILLDRAPRFTGVCLLVLLALVAVREVGVLAGVRVGGEPSAARIGFLASFFAAQMYLVAGLRKVRSPQFMSGRVLMDNIAYNAWQAAAGSREFLPVPSLPRLAVALDAPVFRAACRAAAVATAGVELTLGLGALGLFPGAVTVLLAVPAHLAFTAISPRRIVPFSAASLGLLLLAASHPLLSGPGW</sequence>
<organism evidence="2 3">
    <name type="scientific">Streptomyces rubellomurinus (strain ATCC 31215)</name>
    <dbReference type="NCBI Taxonomy" id="359131"/>
    <lineage>
        <taxon>Bacteria</taxon>
        <taxon>Bacillati</taxon>
        <taxon>Actinomycetota</taxon>
        <taxon>Actinomycetes</taxon>
        <taxon>Kitasatosporales</taxon>
        <taxon>Streptomycetaceae</taxon>
        <taxon>Streptomyces</taxon>
    </lineage>
</organism>
<protein>
    <recommendedName>
        <fullName evidence="4">HTTM domain-containing protein</fullName>
    </recommendedName>
</protein>
<feature type="transmembrane region" description="Helical" evidence="1">
    <location>
        <begin position="62"/>
        <end position="78"/>
    </location>
</feature>
<dbReference type="EMBL" id="JZKH01000019">
    <property type="protein sequence ID" value="KJS61886.1"/>
    <property type="molecule type" value="Genomic_DNA"/>
</dbReference>
<dbReference type="AlphaFoldDB" id="A0A0F2TH51"/>
<proteinExistence type="predicted"/>
<evidence type="ECO:0000256" key="1">
    <source>
        <dbReference type="SAM" id="Phobius"/>
    </source>
</evidence>
<feature type="transmembrane region" description="Helical" evidence="1">
    <location>
        <begin position="83"/>
        <end position="101"/>
    </location>
</feature>
<keyword evidence="1" id="KW-0472">Membrane</keyword>
<evidence type="ECO:0008006" key="4">
    <source>
        <dbReference type="Google" id="ProtNLM"/>
    </source>
</evidence>
<name>A0A0F2TH51_STRR3</name>
<feature type="transmembrane region" description="Helical" evidence="1">
    <location>
        <begin position="226"/>
        <end position="246"/>
    </location>
</feature>
<keyword evidence="3" id="KW-1185">Reference proteome</keyword>
<evidence type="ECO:0000313" key="2">
    <source>
        <dbReference type="EMBL" id="KJS61886.1"/>
    </source>
</evidence>
<keyword evidence="1" id="KW-1133">Transmembrane helix</keyword>
<accession>A0A0F2TH51</accession>
<feature type="transmembrane region" description="Helical" evidence="1">
    <location>
        <begin position="141"/>
        <end position="158"/>
    </location>
</feature>
<reference evidence="2 3" key="1">
    <citation type="submission" date="2015-02" db="EMBL/GenBank/DDBJ databases">
        <authorList>
            <person name="Ju K.-S."/>
            <person name="Doroghazi J.R."/>
            <person name="Metcalf W."/>
        </authorList>
    </citation>
    <scope>NUCLEOTIDE SEQUENCE [LARGE SCALE GENOMIC DNA]</scope>
    <source>
        <strain evidence="2 3">ATCC 31215</strain>
    </source>
</reference>
<feature type="transmembrane region" description="Helical" evidence="1">
    <location>
        <begin position="258"/>
        <end position="278"/>
    </location>
</feature>
<dbReference type="RefSeq" id="WP_045695256.1">
    <property type="nucleotide sequence ID" value="NZ_JZKH01000019.1"/>
</dbReference>
<dbReference type="Proteomes" id="UP000033699">
    <property type="component" value="Unassembled WGS sequence"/>
</dbReference>